<organism evidence="2 3">
    <name type="scientific">Streptosporangium minutum</name>
    <dbReference type="NCBI Taxonomy" id="569862"/>
    <lineage>
        <taxon>Bacteria</taxon>
        <taxon>Bacillati</taxon>
        <taxon>Actinomycetota</taxon>
        <taxon>Actinomycetes</taxon>
        <taxon>Streptosporangiales</taxon>
        <taxon>Streptosporangiaceae</taxon>
        <taxon>Streptosporangium</taxon>
    </lineage>
</organism>
<dbReference type="RefSeq" id="WP_086577864.1">
    <property type="nucleotide sequence ID" value="NZ_NGFP01000248.1"/>
</dbReference>
<evidence type="ECO:0000313" key="3">
    <source>
        <dbReference type="Proteomes" id="UP000194761"/>
    </source>
</evidence>
<reference evidence="2 3" key="1">
    <citation type="submission" date="2017-05" db="EMBL/GenBank/DDBJ databases">
        <title>Biotechnological potential of actinobacteria isolated from South African environments.</title>
        <authorList>
            <person name="Le Roes-Hill M."/>
            <person name="Prins A."/>
            <person name="Durrell K.A."/>
        </authorList>
    </citation>
    <scope>NUCLEOTIDE SEQUENCE [LARGE SCALE GENOMIC DNA]</scope>
    <source>
        <strain evidence="2">M26</strain>
    </source>
</reference>
<accession>A0A243R8E8</accession>
<evidence type="ECO:0008006" key="4">
    <source>
        <dbReference type="Google" id="ProtNLM"/>
    </source>
</evidence>
<sequence length="113" mass="12355">MNHTFGRKAFWAALSAPILGLTLFGPATVEAGTSRTDGPCYVERFSVGRQPGARSVCPPQTWTHWHQVHVTCSFIAEVTEHGRMTGGTGVSEVMCPRNHILRSAWNTQGPDHP</sequence>
<feature type="chain" id="PRO_5012557589" description="Secreted protein" evidence="1">
    <location>
        <begin position="32"/>
        <end position="113"/>
    </location>
</feature>
<keyword evidence="1" id="KW-0732">Signal</keyword>
<dbReference type="EMBL" id="NGFP01000248">
    <property type="protein sequence ID" value="OUC90872.1"/>
    <property type="molecule type" value="Genomic_DNA"/>
</dbReference>
<protein>
    <recommendedName>
        <fullName evidence="4">Secreted protein</fullName>
    </recommendedName>
</protein>
<evidence type="ECO:0000313" key="2">
    <source>
        <dbReference type="EMBL" id="OUC90872.1"/>
    </source>
</evidence>
<feature type="signal peptide" evidence="1">
    <location>
        <begin position="1"/>
        <end position="31"/>
    </location>
</feature>
<proteinExistence type="predicted"/>
<comment type="caution">
    <text evidence="2">The sequence shown here is derived from an EMBL/GenBank/DDBJ whole genome shotgun (WGS) entry which is preliminary data.</text>
</comment>
<dbReference type="AlphaFoldDB" id="A0A243R8E8"/>
<keyword evidence="3" id="KW-1185">Reference proteome</keyword>
<evidence type="ECO:0000256" key="1">
    <source>
        <dbReference type="SAM" id="SignalP"/>
    </source>
</evidence>
<name>A0A243R8E8_9ACTN</name>
<dbReference type="Proteomes" id="UP000194761">
    <property type="component" value="Unassembled WGS sequence"/>
</dbReference>
<gene>
    <name evidence="2" type="ORF">CA984_35875</name>
</gene>